<dbReference type="Pfam" id="PF00676">
    <property type="entry name" value="E1_dh"/>
    <property type="match status" value="1"/>
</dbReference>
<evidence type="ECO:0000259" key="4">
    <source>
        <dbReference type="Pfam" id="PF00676"/>
    </source>
</evidence>
<reference evidence="5" key="1">
    <citation type="submission" date="2019-08" db="EMBL/GenBank/DDBJ databases">
        <authorList>
            <person name="Kucharzyk K."/>
            <person name="Murdoch R.W."/>
            <person name="Higgins S."/>
            <person name="Loffler F."/>
        </authorList>
    </citation>
    <scope>NUCLEOTIDE SEQUENCE</scope>
</reference>
<comment type="cofactor">
    <cofactor evidence="1">
        <name>thiamine diphosphate</name>
        <dbReference type="ChEBI" id="CHEBI:58937"/>
    </cofactor>
</comment>
<sequence length="141" mass="15945">MSTPVLKTVSVPNIADRAAAYGMPGVVVDGNDVFEVMGAVKNAAERARRGEGPTLIEAKTYRWLGHSKSDKRAYRTREEEAEWKAKCPIKRFEKYMLENGFTEEELATIRKKAEDYQEEAVKFAMESPVLPITEAEKLIYV</sequence>
<name>A0A645G073_9ZZZZ</name>
<organism evidence="5">
    <name type="scientific">bioreactor metagenome</name>
    <dbReference type="NCBI Taxonomy" id="1076179"/>
    <lineage>
        <taxon>unclassified sequences</taxon>
        <taxon>metagenomes</taxon>
        <taxon>ecological metagenomes</taxon>
    </lineage>
</organism>
<evidence type="ECO:0000256" key="2">
    <source>
        <dbReference type="ARBA" id="ARBA00023002"/>
    </source>
</evidence>
<dbReference type="PANTHER" id="PTHR11516:SF60">
    <property type="entry name" value="PYRUVATE DEHYDROGENASE E1 COMPONENT SUBUNIT ALPHA"/>
    <property type="match status" value="1"/>
</dbReference>
<gene>
    <name evidence="5" type="ORF">SDC9_164917</name>
</gene>
<evidence type="ECO:0000313" key="5">
    <source>
        <dbReference type="EMBL" id="MPN17563.1"/>
    </source>
</evidence>
<evidence type="ECO:0000256" key="3">
    <source>
        <dbReference type="ARBA" id="ARBA00023052"/>
    </source>
</evidence>
<dbReference type="AlphaFoldDB" id="A0A645G073"/>
<accession>A0A645G073</accession>
<keyword evidence="3" id="KW-0786">Thiamine pyrophosphate</keyword>
<dbReference type="PANTHER" id="PTHR11516">
    <property type="entry name" value="PYRUVATE DEHYDROGENASE E1 COMPONENT, ALPHA SUBUNIT BACTERIAL AND ORGANELLAR"/>
    <property type="match status" value="1"/>
</dbReference>
<evidence type="ECO:0000256" key="1">
    <source>
        <dbReference type="ARBA" id="ARBA00001964"/>
    </source>
</evidence>
<dbReference type="GO" id="GO:0006086">
    <property type="term" value="P:pyruvate decarboxylation to acetyl-CoA"/>
    <property type="evidence" value="ECO:0007669"/>
    <property type="project" value="TreeGrafter"/>
</dbReference>
<dbReference type="InterPro" id="IPR029061">
    <property type="entry name" value="THDP-binding"/>
</dbReference>
<feature type="domain" description="Dehydrogenase E1 component" evidence="4">
    <location>
        <begin position="1"/>
        <end position="131"/>
    </location>
</feature>
<dbReference type="InterPro" id="IPR050642">
    <property type="entry name" value="PDH_E1_Alpha_Subunit"/>
</dbReference>
<dbReference type="GO" id="GO:0004739">
    <property type="term" value="F:pyruvate dehydrogenase (acetyl-transferring) activity"/>
    <property type="evidence" value="ECO:0007669"/>
    <property type="project" value="TreeGrafter"/>
</dbReference>
<proteinExistence type="predicted"/>
<dbReference type="EMBL" id="VSSQ01064727">
    <property type="protein sequence ID" value="MPN17563.1"/>
    <property type="molecule type" value="Genomic_DNA"/>
</dbReference>
<dbReference type="SUPFAM" id="SSF52518">
    <property type="entry name" value="Thiamin diphosphate-binding fold (THDP-binding)"/>
    <property type="match status" value="1"/>
</dbReference>
<keyword evidence="2" id="KW-0560">Oxidoreductase</keyword>
<comment type="caution">
    <text evidence="5">The sequence shown here is derived from an EMBL/GenBank/DDBJ whole genome shotgun (WGS) entry which is preliminary data.</text>
</comment>
<dbReference type="InterPro" id="IPR001017">
    <property type="entry name" value="DH_E1"/>
</dbReference>
<dbReference type="Gene3D" id="3.40.50.970">
    <property type="match status" value="1"/>
</dbReference>
<protein>
    <recommendedName>
        <fullName evidence="4">Dehydrogenase E1 component domain-containing protein</fullName>
    </recommendedName>
</protein>